<gene>
    <name evidence="2" type="ORF">EAH86_00330</name>
</gene>
<evidence type="ECO:0000256" key="1">
    <source>
        <dbReference type="SAM" id="MobiDB-lite"/>
    </source>
</evidence>
<feature type="region of interest" description="Disordered" evidence="1">
    <location>
        <begin position="1"/>
        <end position="27"/>
    </location>
</feature>
<protein>
    <submittedName>
        <fullName evidence="2">Lytic transglycosylase domain-containing protein</fullName>
    </submittedName>
</protein>
<keyword evidence="3" id="KW-1185">Reference proteome</keyword>
<name>A0A502D272_9MICO</name>
<dbReference type="OrthoDB" id="9766277at2"/>
<reference evidence="2 3" key="1">
    <citation type="journal article" date="2019" name="Environ. Microbiol.">
        <title>Species interactions and distinct microbial communities in high Arctic permafrost affected cryosols are associated with the CH4 and CO2 gas fluxes.</title>
        <authorList>
            <person name="Altshuler I."/>
            <person name="Hamel J."/>
            <person name="Turney S."/>
            <person name="Magnuson E."/>
            <person name="Levesque R."/>
            <person name="Greer C."/>
            <person name="Whyte L.G."/>
        </authorList>
    </citation>
    <scope>NUCLEOTIDE SEQUENCE [LARGE SCALE GENOMIC DNA]</scope>
    <source>
        <strain evidence="2 3">S9.3A</strain>
    </source>
</reference>
<dbReference type="SUPFAM" id="SSF53955">
    <property type="entry name" value="Lysozyme-like"/>
    <property type="match status" value="1"/>
</dbReference>
<dbReference type="EMBL" id="RCZM01000001">
    <property type="protein sequence ID" value="TPG19014.1"/>
    <property type="molecule type" value="Genomic_DNA"/>
</dbReference>
<dbReference type="AlphaFoldDB" id="A0A502D272"/>
<feature type="compositionally biased region" description="Basic residues" evidence="1">
    <location>
        <begin position="7"/>
        <end position="20"/>
    </location>
</feature>
<dbReference type="Proteomes" id="UP000317722">
    <property type="component" value="Unassembled WGS sequence"/>
</dbReference>
<dbReference type="RefSeq" id="WP_140736652.1">
    <property type="nucleotide sequence ID" value="NZ_RCZM01000001.1"/>
</dbReference>
<proteinExistence type="predicted"/>
<organism evidence="2 3">
    <name type="scientific">Pedococcus bigeumensis</name>
    <dbReference type="NCBI Taxonomy" id="433644"/>
    <lineage>
        <taxon>Bacteria</taxon>
        <taxon>Bacillati</taxon>
        <taxon>Actinomycetota</taxon>
        <taxon>Actinomycetes</taxon>
        <taxon>Micrococcales</taxon>
        <taxon>Intrasporangiaceae</taxon>
        <taxon>Pedococcus</taxon>
    </lineage>
</organism>
<evidence type="ECO:0000313" key="2">
    <source>
        <dbReference type="EMBL" id="TPG19014.1"/>
    </source>
</evidence>
<evidence type="ECO:0000313" key="3">
    <source>
        <dbReference type="Proteomes" id="UP000317722"/>
    </source>
</evidence>
<comment type="caution">
    <text evidence="2">The sequence shown here is derived from an EMBL/GenBank/DDBJ whole genome shotgun (WGS) entry which is preliminary data.</text>
</comment>
<accession>A0A502D272</accession>
<sequence>MSQPYQGRHRHGAAHGRKASRSSGLTKAIRRPAVTSSLLLAVIATTAAGYQAADQRQTGAAAFTVSTEAIAQANELADAQIEDTARLAADRNETNSSIAAAQEKDRIATIAAGEAAAKARRQAAEKVARDKARKALEAKKQAILENAQKDPRAAARALLSEFGMSDSQFGCLDTLWMGESGWRYTAENSSSGAYGIAQSLPASKMASVGADYRTNPVTQIRWGLQYIKGSYGTPCGALSAWQSRSPHWY</sequence>
<dbReference type="InterPro" id="IPR023346">
    <property type="entry name" value="Lysozyme-like_dom_sf"/>
</dbReference>